<feature type="domain" description="STAS" evidence="2">
    <location>
        <begin position="47"/>
        <end position="101"/>
    </location>
</feature>
<reference evidence="3" key="1">
    <citation type="journal article" date="2014" name="Int. J. Syst. Evol. Microbiol.">
        <title>Complete genome sequence of Corynebacterium casei LMG S-19264T (=DSM 44701T), isolated from a smear-ripened cheese.</title>
        <authorList>
            <consortium name="US DOE Joint Genome Institute (JGI-PGF)"/>
            <person name="Walter F."/>
            <person name="Albersmeier A."/>
            <person name="Kalinowski J."/>
            <person name="Ruckert C."/>
        </authorList>
    </citation>
    <scope>NUCLEOTIDE SEQUENCE</scope>
    <source>
        <strain evidence="3">CGMCC 1.14988</strain>
    </source>
</reference>
<feature type="compositionally biased region" description="Polar residues" evidence="1">
    <location>
        <begin position="128"/>
        <end position="137"/>
    </location>
</feature>
<dbReference type="InterPro" id="IPR058548">
    <property type="entry name" value="MlaB-like_STAS"/>
</dbReference>
<dbReference type="PROSITE" id="PS50801">
    <property type="entry name" value="STAS"/>
    <property type="match status" value="1"/>
</dbReference>
<feature type="region of interest" description="Disordered" evidence="1">
    <location>
        <begin position="105"/>
        <end position="137"/>
    </location>
</feature>
<comment type="caution">
    <text evidence="3">The sequence shown here is derived from an EMBL/GenBank/DDBJ whole genome shotgun (WGS) entry which is preliminary data.</text>
</comment>
<accession>A0A8J3ACG3</accession>
<dbReference type="Gene3D" id="3.30.750.24">
    <property type="entry name" value="STAS domain"/>
    <property type="match status" value="1"/>
</dbReference>
<evidence type="ECO:0000256" key="1">
    <source>
        <dbReference type="SAM" id="MobiDB-lite"/>
    </source>
</evidence>
<dbReference type="SUPFAM" id="SSF52091">
    <property type="entry name" value="SpoIIaa-like"/>
    <property type="match status" value="1"/>
</dbReference>
<protein>
    <recommendedName>
        <fullName evidence="2">STAS domain-containing protein</fullName>
    </recommendedName>
</protein>
<dbReference type="Proteomes" id="UP000650511">
    <property type="component" value="Unassembled WGS sequence"/>
</dbReference>
<dbReference type="Pfam" id="PF13466">
    <property type="entry name" value="STAS_2"/>
    <property type="match status" value="1"/>
</dbReference>
<name>A0A8J3ACG3_9ACTN</name>
<dbReference type="EMBL" id="BMHA01000012">
    <property type="protein sequence ID" value="GGI08572.1"/>
    <property type="molecule type" value="Genomic_DNA"/>
</dbReference>
<dbReference type="RefSeq" id="WP_205745253.1">
    <property type="nucleotide sequence ID" value="NZ_BMHA01000012.1"/>
</dbReference>
<dbReference type="InterPro" id="IPR002645">
    <property type="entry name" value="STAS_dom"/>
</dbReference>
<sequence length="137" mass="14111">MGADRTDEPPAAGPGERTLVVVLDADARPGWCVGARRLMLADEAAVVVLDVSAVGAPDAATVDALARVLLTARRLGRTVRLRGVGPPLHELLLLFGLTDVLPGEAPGTRSSADVQPGPLIGGEARSRPTASTNRFSS</sequence>
<evidence type="ECO:0000313" key="4">
    <source>
        <dbReference type="Proteomes" id="UP000650511"/>
    </source>
</evidence>
<proteinExistence type="predicted"/>
<organism evidence="3 4">
    <name type="scientific">Egicoccus halophilus</name>
    <dbReference type="NCBI Taxonomy" id="1670830"/>
    <lineage>
        <taxon>Bacteria</taxon>
        <taxon>Bacillati</taxon>
        <taxon>Actinomycetota</taxon>
        <taxon>Nitriliruptoria</taxon>
        <taxon>Egicoccales</taxon>
        <taxon>Egicoccaceae</taxon>
        <taxon>Egicoccus</taxon>
    </lineage>
</organism>
<dbReference type="AlphaFoldDB" id="A0A8J3ACG3"/>
<evidence type="ECO:0000313" key="3">
    <source>
        <dbReference type="EMBL" id="GGI08572.1"/>
    </source>
</evidence>
<dbReference type="InterPro" id="IPR036513">
    <property type="entry name" value="STAS_dom_sf"/>
</dbReference>
<evidence type="ECO:0000259" key="2">
    <source>
        <dbReference type="PROSITE" id="PS50801"/>
    </source>
</evidence>
<keyword evidence="4" id="KW-1185">Reference proteome</keyword>
<gene>
    <name evidence="3" type="ORF">GCM10011354_29750</name>
</gene>
<reference evidence="3" key="2">
    <citation type="submission" date="2020-09" db="EMBL/GenBank/DDBJ databases">
        <authorList>
            <person name="Sun Q."/>
            <person name="Zhou Y."/>
        </authorList>
    </citation>
    <scope>NUCLEOTIDE SEQUENCE</scope>
    <source>
        <strain evidence="3">CGMCC 1.14988</strain>
    </source>
</reference>